<dbReference type="Pfam" id="PF06545">
    <property type="entry name" value="AllG"/>
    <property type="match status" value="1"/>
</dbReference>
<accession>A0A410FU45</accession>
<dbReference type="Proteomes" id="UP000287233">
    <property type="component" value="Chromosome"/>
</dbReference>
<dbReference type="InterPro" id="IPR024033">
    <property type="entry name" value="OXTCase_su_AllG_h-dom"/>
</dbReference>
<dbReference type="Gene3D" id="1.10.10.660">
    <property type="entry name" value="conserved protein of unknown function from Enterococcus faecalis V583"/>
    <property type="match status" value="1"/>
</dbReference>
<dbReference type="InterPro" id="IPR009499">
    <property type="entry name" value="AllG-like"/>
</dbReference>
<proteinExistence type="predicted"/>
<dbReference type="KEGG" id="bih:BIP78_0746"/>
<name>A0A410FU45_BIPS1</name>
<sequence>MPAVKELIEEANAEVFRRITAADPVLVDVAPAHEVIPRLGEAERVVLHSGPPVTWPRMCGAQKGAALAMALFEGWSKTPDEARALFESGGVVLEPNHHHGAVGPMAGTITRSLPVFVVENRASGNRAYCRPVESRQQFGDYGPEALRTLTTWREVWGPALRRAVRALGGLPLKPIIARALEMGDELHNRQVAASSLFANAMAIPLLECGLPKEQAISTLRLLGNHPVFFLGLSMAAAKAAADPASDVAHSTVVTTMARNGTDFGIRVSGLGGEWFTAPAPAVEGLMLPGYTAQDAGLDMGDSAITEVVGWGGFALGGAPGILSLVGGTVGEALAVTREMREITVGESPDYRIPALDFRGAAVGIDIRKVLQKNILPVIDTAIAHREPGHPIIGAGWVRPPIACFRQALLRFGQRYQVGQ</sequence>
<dbReference type="Gene3D" id="3.90.1710.10">
    <property type="entry name" value="Enterococcus faecalis V583 domain"/>
    <property type="match status" value="1"/>
</dbReference>
<protein>
    <submittedName>
        <fullName evidence="1">Uncharacterized protein YahG</fullName>
    </submittedName>
</protein>
<dbReference type="Gene3D" id="3.90.1700.10">
    <property type="entry name" value="v583 domain like"/>
    <property type="match status" value="1"/>
</dbReference>
<evidence type="ECO:0000313" key="1">
    <source>
        <dbReference type="EMBL" id="QAA76512.1"/>
    </source>
</evidence>
<evidence type="ECO:0000313" key="2">
    <source>
        <dbReference type="Proteomes" id="UP000287233"/>
    </source>
</evidence>
<gene>
    <name evidence="1" type="ORF">BIP78_0746</name>
</gene>
<organism evidence="1 2">
    <name type="scientific">Bipolaricaulis sibiricus</name>
    <dbReference type="NCBI Taxonomy" id="2501609"/>
    <lineage>
        <taxon>Bacteria</taxon>
        <taxon>Candidatus Bipolaricaulota</taxon>
        <taxon>Candidatus Bipolaricaulia</taxon>
        <taxon>Candidatus Bipolaricaulales</taxon>
        <taxon>Candidatus Bipolaricaulaceae</taxon>
        <taxon>Candidatus Bipolaricaulis</taxon>
    </lineage>
</organism>
<dbReference type="EMBL" id="CP034928">
    <property type="protein sequence ID" value="QAA76512.1"/>
    <property type="molecule type" value="Genomic_DNA"/>
</dbReference>
<dbReference type="AlphaFoldDB" id="A0A410FU45"/>
<reference evidence="2" key="1">
    <citation type="submission" date="2018-12" db="EMBL/GenBank/DDBJ databases">
        <title>Complete genome sequence of an uncultured bacterium of the candidate phylum Bipolaricaulota.</title>
        <authorList>
            <person name="Kadnikov V.V."/>
            <person name="Mardanov A.V."/>
            <person name="Beletsky A.V."/>
            <person name="Frank Y.A."/>
            <person name="Karnachuk O.V."/>
            <person name="Ravin N.V."/>
        </authorList>
    </citation>
    <scope>NUCLEOTIDE SEQUENCE [LARGE SCALE GENOMIC DNA]</scope>
</reference>